<evidence type="ECO:0000256" key="6">
    <source>
        <dbReference type="ARBA" id="ARBA00022525"/>
    </source>
</evidence>
<dbReference type="GO" id="GO:0008422">
    <property type="term" value="F:beta-glucosidase activity"/>
    <property type="evidence" value="ECO:0007669"/>
    <property type="project" value="UniProtKB-EC"/>
</dbReference>
<keyword evidence="8" id="KW-0378">Hydrolase</keyword>
<evidence type="ECO:0000313" key="21">
    <source>
        <dbReference type="EMBL" id="KAJ5552427.1"/>
    </source>
</evidence>
<dbReference type="InterPro" id="IPR002772">
    <property type="entry name" value="Glyco_hydro_3_C"/>
</dbReference>
<dbReference type="SUPFAM" id="SSF51445">
    <property type="entry name" value="(Trans)glycosidases"/>
    <property type="match status" value="1"/>
</dbReference>
<dbReference type="Gene3D" id="2.60.40.10">
    <property type="entry name" value="Immunoglobulins"/>
    <property type="match status" value="1"/>
</dbReference>
<evidence type="ECO:0000256" key="8">
    <source>
        <dbReference type="ARBA" id="ARBA00022801"/>
    </source>
</evidence>
<evidence type="ECO:0000256" key="16">
    <source>
        <dbReference type="ARBA" id="ARBA00041282"/>
    </source>
</evidence>
<dbReference type="PANTHER" id="PTHR42715:SF5">
    <property type="entry name" value="BETA-GLUCOSIDASE M-RELATED"/>
    <property type="match status" value="1"/>
</dbReference>
<evidence type="ECO:0000256" key="13">
    <source>
        <dbReference type="ARBA" id="ARBA00023326"/>
    </source>
</evidence>
<dbReference type="EC" id="3.2.1.21" evidence="5"/>
<keyword evidence="10" id="KW-0325">Glycoprotein</keyword>
<dbReference type="PRINTS" id="PR00133">
    <property type="entry name" value="GLHYDRLASE3"/>
</dbReference>
<dbReference type="GO" id="GO:0030245">
    <property type="term" value="P:cellulose catabolic process"/>
    <property type="evidence" value="ECO:0007669"/>
    <property type="project" value="UniProtKB-KW"/>
</dbReference>
<comment type="function">
    <text evidence="14">Beta-glucosidases are one of a number of cellulolytic enzymes involved in the degradation of cellulosic biomass. Catalyzes the last step releasing glucose from the inhibitory cellobiose.</text>
</comment>
<dbReference type="Gene3D" id="3.40.50.1700">
    <property type="entry name" value="Glycoside hydrolase family 3 C-terminal domain"/>
    <property type="match status" value="1"/>
</dbReference>
<dbReference type="InterPro" id="IPR036962">
    <property type="entry name" value="Glyco_hydro_3_N_sf"/>
</dbReference>
<evidence type="ECO:0000259" key="20">
    <source>
        <dbReference type="SMART" id="SM01217"/>
    </source>
</evidence>
<keyword evidence="7 19" id="KW-0732">Signal</keyword>
<comment type="similarity">
    <text evidence="4">Belongs to the glycosyl hydrolase 3 family.</text>
</comment>
<evidence type="ECO:0000256" key="11">
    <source>
        <dbReference type="ARBA" id="ARBA00023277"/>
    </source>
</evidence>
<feature type="domain" description="Fibronectin type III-like" evidence="20">
    <location>
        <begin position="695"/>
        <end position="761"/>
    </location>
</feature>
<keyword evidence="11" id="KW-0119">Carbohydrate metabolism</keyword>
<dbReference type="EMBL" id="JAQIZZ010000002">
    <property type="protein sequence ID" value="KAJ5552427.1"/>
    <property type="molecule type" value="Genomic_DNA"/>
</dbReference>
<dbReference type="Pfam" id="PF01915">
    <property type="entry name" value="Glyco_hydro_3_C"/>
    <property type="match status" value="1"/>
</dbReference>
<feature type="signal peptide" evidence="19">
    <location>
        <begin position="1"/>
        <end position="22"/>
    </location>
</feature>
<dbReference type="PANTHER" id="PTHR42715">
    <property type="entry name" value="BETA-GLUCOSIDASE"/>
    <property type="match status" value="1"/>
</dbReference>
<dbReference type="InterPro" id="IPR013783">
    <property type="entry name" value="Ig-like_fold"/>
</dbReference>
<comment type="pathway">
    <text evidence="3">Glycan metabolism; cellulose degradation.</text>
</comment>
<keyword evidence="12" id="KW-0326">Glycosidase</keyword>
<protein>
    <recommendedName>
        <fullName evidence="15">Probable beta-glucosidase M</fullName>
        <ecNumber evidence="5">3.2.1.21</ecNumber>
    </recommendedName>
    <alternativeName>
        <fullName evidence="16">Beta-D-glucoside glucohydrolase M</fullName>
    </alternativeName>
    <alternativeName>
        <fullName evidence="17">Cellobiase M</fullName>
    </alternativeName>
    <alternativeName>
        <fullName evidence="18">Gentiobiase M</fullName>
    </alternativeName>
</protein>
<dbReference type="Gene3D" id="3.20.20.300">
    <property type="entry name" value="Glycoside hydrolase, family 3, N-terminal domain"/>
    <property type="match status" value="1"/>
</dbReference>
<comment type="catalytic activity">
    <reaction evidence="1">
        <text>Hydrolysis of terminal, non-reducing beta-D-glucosyl residues with release of beta-D-glucose.</text>
        <dbReference type="EC" id="3.2.1.21"/>
    </reaction>
</comment>
<keyword evidence="22" id="KW-1185">Reference proteome</keyword>
<organism evidence="21 22">
    <name type="scientific">Penicillium frequentans</name>
    <dbReference type="NCBI Taxonomy" id="3151616"/>
    <lineage>
        <taxon>Eukaryota</taxon>
        <taxon>Fungi</taxon>
        <taxon>Dikarya</taxon>
        <taxon>Ascomycota</taxon>
        <taxon>Pezizomycotina</taxon>
        <taxon>Eurotiomycetes</taxon>
        <taxon>Eurotiomycetidae</taxon>
        <taxon>Eurotiales</taxon>
        <taxon>Aspergillaceae</taxon>
        <taxon>Penicillium</taxon>
    </lineage>
</organism>
<evidence type="ECO:0000256" key="15">
    <source>
        <dbReference type="ARBA" id="ARBA00039571"/>
    </source>
</evidence>
<dbReference type="InterPro" id="IPR017853">
    <property type="entry name" value="GH"/>
</dbReference>
<feature type="chain" id="PRO_5042029239" description="Probable beta-glucosidase M" evidence="19">
    <location>
        <begin position="23"/>
        <end position="772"/>
    </location>
</feature>
<dbReference type="InterPro" id="IPR001764">
    <property type="entry name" value="Glyco_hydro_3_N"/>
</dbReference>
<dbReference type="Pfam" id="PF00933">
    <property type="entry name" value="Glyco_hydro_3"/>
    <property type="match status" value="1"/>
</dbReference>
<dbReference type="Proteomes" id="UP001220324">
    <property type="component" value="Unassembled WGS sequence"/>
</dbReference>
<dbReference type="FunFam" id="2.60.40.10:FF:000757">
    <property type="entry name" value="Beta-glucosidase G"/>
    <property type="match status" value="1"/>
</dbReference>
<keyword evidence="13" id="KW-0624">Polysaccharide degradation</keyword>
<dbReference type="GO" id="GO:0005576">
    <property type="term" value="C:extracellular region"/>
    <property type="evidence" value="ECO:0007669"/>
    <property type="project" value="UniProtKB-SubCell"/>
</dbReference>
<evidence type="ECO:0000256" key="17">
    <source>
        <dbReference type="ARBA" id="ARBA00041589"/>
    </source>
</evidence>
<dbReference type="InterPro" id="IPR026891">
    <property type="entry name" value="Fn3-like"/>
</dbReference>
<evidence type="ECO:0000256" key="7">
    <source>
        <dbReference type="ARBA" id="ARBA00022729"/>
    </source>
</evidence>
<comment type="subcellular location">
    <subcellularLocation>
        <location evidence="2">Secreted</location>
    </subcellularLocation>
</comment>
<dbReference type="AlphaFoldDB" id="A0AAD6D2F6"/>
<dbReference type="Pfam" id="PF14310">
    <property type="entry name" value="Fn3-like"/>
    <property type="match status" value="1"/>
</dbReference>
<gene>
    <name evidence="21" type="ORF">N7494_001805</name>
</gene>
<reference evidence="21 22" key="1">
    <citation type="journal article" date="2023" name="IMA Fungus">
        <title>Comparative genomic study of the Penicillium genus elucidates a diverse pangenome and 15 lateral gene transfer events.</title>
        <authorList>
            <person name="Petersen C."/>
            <person name="Sorensen T."/>
            <person name="Nielsen M.R."/>
            <person name="Sondergaard T.E."/>
            <person name="Sorensen J.L."/>
            <person name="Fitzpatrick D.A."/>
            <person name="Frisvad J.C."/>
            <person name="Nielsen K.L."/>
        </authorList>
    </citation>
    <scope>NUCLEOTIDE SEQUENCE [LARGE SCALE GENOMIC DNA]</scope>
    <source>
        <strain evidence="21 22">IBT 35679</strain>
    </source>
</reference>
<dbReference type="SMART" id="SM01217">
    <property type="entry name" value="Fn3_like"/>
    <property type="match status" value="1"/>
</dbReference>
<dbReference type="SUPFAM" id="SSF52279">
    <property type="entry name" value="Beta-D-glucan exohydrolase, C-terminal domain"/>
    <property type="match status" value="1"/>
</dbReference>
<evidence type="ECO:0000256" key="14">
    <source>
        <dbReference type="ARBA" id="ARBA00024983"/>
    </source>
</evidence>
<keyword evidence="6" id="KW-0964">Secreted</keyword>
<dbReference type="FunFam" id="3.20.20.300:FF:000002">
    <property type="entry name" value="Probable beta-glucosidase"/>
    <property type="match status" value="1"/>
</dbReference>
<evidence type="ECO:0000256" key="1">
    <source>
        <dbReference type="ARBA" id="ARBA00000448"/>
    </source>
</evidence>
<proteinExistence type="inferred from homology"/>
<evidence type="ECO:0000256" key="18">
    <source>
        <dbReference type="ARBA" id="ARBA00041805"/>
    </source>
</evidence>
<dbReference type="InterPro" id="IPR050288">
    <property type="entry name" value="Cellulose_deg_GH3"/>
</dbReference>
<name>A0AAD6D2F6_9EURO</name>
<evidence type="ECO:0000256" key="2">
    <source>
        <dbReference type="ARBA" id="ARBA00004613"/>
    </source>
</evidence>
<evidence type="ECO:0000256" key="12">
    <source>
        <dbReference type="ARBA" id="ARBA00023295"/>
    </source>
</evidence>
<accession>A0AAD6D2F6</accession>
<keyword evidence="9" id="KW-0136">Cellulose degradation</keyword>
<evidence type="ECO:0000256" key="3">
    <source>
        <dbReference type="ARBA" id="ARBA00004987"/>
    </source>
</evidence>
<evidence type="ECO:0000313" key="22">
    <source>
        <dbReference type="Proteomes" id="UP001220324"/>
    </source>
</evidence>
<comment type="caution">
    <text evidence="21">The sequence shown here is derived from an EMBL/GenBank/DDBJ whole genome shotgun (WGS) entry which is preliminary data.</text>
</comment>
<evidence type="ECO:0000256" key="19">
    <source>
        <dbReference type="SAM" id="SignalP"/>
    </source>
</evidence>
<evidence type="ECO:0000256" key="9">
    <source>
        <dbReference type="ARBA" id="ARBA00023001"/>
    </source>
</evidence>
<evidence type="ECO:0000256" key="5">
    <source>
        <dbReference type="ARBA" id="ARBA00012744"/>
    </source>
</evidence>
<dbReference type="InterPro" id="IPR036881">
    <property type="entry name" value="Glyco_hydro_3_C_sf"/>
</dbReference>
<evidence type="ECO:0000256" key="10">
    <source>
        <dbReference type="ARBA" id="ARBA00023180"/>
    </source>
</evidence>
<sequence>MVKSWGTASLLLGLALGNFAVAEDVITSDSYFYGESPAVYPAPVGSGAGDWAAAYVKARAFVAKLSDDEKVNLTAGVSSKTGCSGSIQAIERLGFPGMCVSDAGNGLRGTDYVNSWASGISVGASWNPDLANDRATYMGKEYRKKGVNMILGPVVGPLGRVALGGRNWEGFSTDPYLSGILIGESVKGLQSQNVATSLKHFIANEQETNRNPTTDSDGNAIQSVSSNMDDQTIHELYLWPFQDAVLAGAACVMCSYNRLNNSYACQNSKTLNGLLKTELGFQGYVVTDWGAQHGGIASANAGLDVVMPSSSLWNSNLITAIANGTMKASRLDDMITRLMATWYYLDQDSAFPSPGIGMPSSASAAHQAVIATSQEAKPVLLQSAIEGHVLVKNTNHALPLKSPKLISVFGYDAYLPMTMDLSSSFGFGSAATRSALYQNGTQYVGGGSGANSPAYVDAPISAIQSRAYEDGSSVLWDFTSESPSVDYTSDVCLVFINSYATEGYDRAGLDDTYSDTIVNNVADNCANTIVVIHNAGIRTVESWVDHANVTGIIYAHLPGQDTGRALVEILYGDSNPSGRLPYTVAKTESDYGALLEPAEPAGIYEYFPQSDFSEGVYIDYRAFDKKGIEPQYAFGFGLSYTTFDYSKIQVSKKSSSLSQYPAKASILPGGNPRLFDTLVTVSATVKNTGKVDGQEVAQLYVGIPNGPIRQLRGFEKVLIKSGKSVTVSFSLTRRDLSTWDATAQEWLLQRGTYKLYVGRSSRDLPLETTLTI</sequence>
<evidence type="ECO:0000256" key="4">
    <source>
        <dbReference type="ARBA" id="ARBA00005336"/>
    </source>
</evidence>